<dbReference type="Proteomes" id="UP000035682">
    <property type="component" value="Unplaced"/>
</dbReference>
<name>A0A090L400_STRRB</name>
<dbReference type="AlphaFoldDB" id="A0A090L400"/>
<gene>
    <name evidence="2 4 5" type="ORF">SRAE_1000109500</name>
</gene>
<feature type="region of interest" description="Disordered" evidence="1">
    <location>
        <begin position="98"/>
        <end position="148"/>
    </location>
</feature>
<feature type="region of interest" description="Disordered" evidence="1">
    <location>
        <begin position="1"/>
        <end position="28"/>
    </location>
</feature>
<sequence>MLSNKPSEGSSTDSSNSETPENNLPKKIIQNTNCLEKEITQRPPCDSLHLPSNNRQFIRHQLSATEEEHSSDDEESLVLRKKLSTKTKKDIHPLFKKIKERNSDKPPIGSTLRLSPHNIDTLSSEMPPIGNNTTSPTNPVPASPQKSIHNRFSGAHASFRIRMLQEQHGVKKTGEPVS</sequence>
<dbReference type="GeneID" id="36375192"/>
<protein>
    <submittedName>
        <fullName evidence="2 4">Uncharacterized protein</fullName>
    </submittedName>
</protein>
<dbReference type="CTD" id="36375192"/>
<dbReference type="WormBase" id="SRAE_1000109500">
    <property type="protein sequence ID" value="SRP02163"/>
    <property type="gene ID" value="WBGene00257697"/>
</dbReference>
<reference evidence="2 3" key="1">
    <citation type="submission" date="2014-09" db="EMBL/GenBank/DDBJ databases">
        <authorList>
            <person name="Martin A.A."/>
        </authorList>
    </citation>
    <scope>NUCLEOTIDE SEQUENCE</scope>
    <source>
        <strain evidence="3">ED321</strain>
        <strain evidence="2">ED321 Heterogonic</strain>
    </source>
</reference>
<dbReference type="EMBL" id="LN609528">
    <property type="protein sequence ID" value="CEF62827.1"/>
    <property type="molecule type" value="Genomic_DNA"/>
</dbReference>
<keyword evidence="3" id="KW-1185">Reference proteome</keyword>
<feature type="compositionally biased region" description="Polar residues" evidence="1">
    <location>
        <begin position="118"/>
        <end position="137"/>
    </location>
</feature>
<accession>A0A090L400</accession>
<evidence type="ECO:0000313" key="5">
    <source>
        <dbReference type="WormBase" id="SRAE_1000109500"/>
    </source>
</evidence>
<organism evidence="2">
    <name type="scientific">Strongyloides ratti</name>
    <name type="common">Parasitic roundworm</name>
    <dbReference type="NCBI Taxonomy" id="34506"/>
    <lineage>
        <taxon>Eukaryota</taxon>
        <taxon>Metazoa</taxon>
        <taxon>Ecdysozoa</taxon>
        <taxon>Nematoda</taxon>
        <taxon>Chromadorea</taxon>
        <taxon>Rhabditida</taxon>
        <taxon>Tylenchina</taxon>
        <taxon>Panagrolaimomorpha</taxon>
        <taxon>Strongyloidoidea</taxon>
        <taxon>Strongyloididae</taxon>
        <taxon>Strongyloides</taxon>
    </lineage>
</organism>
<dbReference type="OrthoDB" id="5868946at2759"/>
<dbReference type="WBParaSite" id="SRAE_1000109500.1">
    <property type="protein sequence ID" value="SRAE_1000109500.1"/>
    <property type="gene ID" value="WBGene00257697"/>
</dbReference>
<dbReference type="RefSeq" id="XP_024502029.1">
    <property type="nucleotide sequence ID" value="XM_024648008.1"/>
</dbReference>
<evidence type="ECO:0000313" key="2">
    <source>
        <dbReference type="EMBL" id="CEF62827.1"/>
    </source>
</evidence>
<evidence type="ECO:0000313" key="4">
    <source>
        <dbReference type="WBParaSite" id="SRAE_1000109500.1"/>
    </source>
</evidence>
<proteinExistence type="predicted"/>
<evidence type="ECO:0000313" key="3">
    <source>
        <dbReference type="Proteomes" id="UP000035682"/>
    </source>
</evidence>
<feature type="compositionally biased region" description="Low complexity" evidence="1">
    <location>
        <begin position="1"/>
        <end position="23"/>
    </location>
</feature>
<evidence type="ECO:0000256" key="1">
    <source>
        <dbReference type="SAM" id="MobiDB-lite"/>
    </source>
</evidence>
<reference evidence="4" key="2">
    <citation type="submission" date="2020-12" db="UniProtKB">
        <authorList>
            <consortium name="WormBaseParasite"/>
        </authorList>
    </citation>
    <scope>IDENTIFICATION</scope>
</reference>